<accession>A0A9Q0SSW4</accession>
<dbReference type="EMBL" id="JAPFFM010000019">
    <property type="protein sequence ID" value="KAJ6688170.1"/>
    <property type="molecule type" value="Genomic_DNA"/>
</dbReference>
<proteinExistence type="predicted"/>
<sequence length="176" mass="19299">MAGLKEDPVLGIDGITIKEELKIVKPEIDKLRGDHPVLETVGEVIKGESLINNRSVIDKVREEGSCGQGERDMVPLTSNSIHRSGSRPQLDLSKAAIEGTFEERDPTILLPNQSDDISHLALDIGGSDQSSAVLKSGLWFFVSNDVNTSLWHDIWVGSLYPSASYPDLYSLAEDRQ</sequence>
<dbReference type="Proteomes" id="UP001151752">
    <property type="component" value="Chromosome 15W"/>
</dbReference>
<reference evidence="1" key="2">
    <citation type="journal article" date="2023" name="Int. J. Mol. Sci.">
        <title>De Novo Assembly and Annotation of 11 Diverse Shrub Willow (Salix) Genomes Reveals Novel Gene Organization in Sex-Linked Regions.</title>
        <authorList>
            <person name="Hyden B."/>
            <person name="Feng K."/>
            <person name="Yates T.B."/>
            <person name="Jawdy S."/>
            <person name="Cereghino C."/>
            <person name="Smart L.B."/>
            <person name="Muchero W."/>
        </authorList>
    </citation>
    <scope>NUCLEOTIDE SEQUENCE</scope>
    <source>
        <tissue evidence="1">Shoot tip</tissue>
    </source>
</reference>
<reference evidence="1" key="1">
    <citation type="submission" date="2022-11" db="EMBL/GenBank/DDBJ databases">
        <authorList>
            <person name="Hyden B.L."/>
            <person name="Feng K."/>
            <person name="Yates T."/>
            <person name="Jawdy S."/>
            <person name="Smart L.B."/>
            <person name="Muchero W."/>
        </authorList>
    </citation>
    <scope>NUCLEOTIDE SEQUENCE</scope>
    <source>
        <tissue evidence="1">Shoot tip</tissue>
    </source>
</reference>
<evidence type="ECO:0000313" key="1">
    <source>
        <dbReference type="EMBL" id="KAJ6688170.1"/>
    </source>
</evidence>
<dbReference type="GO" id="GO:0016301">
    <property type="term" value="F:kinase activity"/>
    <property type="evidence" value="ECO:0007669"/>
    <property type="project" value="UniProtKB-KW"/>
</dbReference>
<gene>
    <name evidence="1" type="ORF">OIU74_016807</name>
</gene>
<evidence type="ECO:0000313" key="2">
    <source>
        <dbReference type="Proteomes" id="UP001151752"/>
    </source>
</evidence>
<keyword evidence="1" id="KW-0418">Kinase</keyword>
<organism evidence="1 2">
    <name type="scientific">Salix koriyanagi</name>
    <dbReference type="NCBI Taxonomy" id="2511006"/>
    <lineage>
        <taxon>Eukaryota</taxon>
        <taxon>Viridiplantae</taxon>
        <taxon>Streptophyta</taxon>
        <taxon>Embryophyta</taxon>
        <taxon>Tracheophyta</taxon>
        <taxon>Spermatophyta</taxon>
        <taxon>Magnoliopsida</taxon>
        <taxon>eudicotyledons</taxon>
        <taxon>Gunneridae</taxon>
        <taxon>Pentapetalae</taxon>
        <taxon>rosids</taxon>
        <taxon>fabids</taxon>
        <taxon>Malpighiales</taxon>
        <taxon>Salicaceae</taxon>
        <taxon>Saliceae</taxon>
        <taxon>Salix</taxon>
    </lineage>
</organism>
<name>A0A9Q0SSW4_9ROSI</name>
<keyword evidence="1" id="KW-0808">Transferase</keyword>
<protein>
    <submittedName>
        <fullName evidence="1">PANTOTHENATE KINASE 2</fullName>
    </submittedName>
</protein>
<comment type="caution">
    <text evidence="1">The sequence shown here is derived from an EMBL/GenBank/DDBJ whole genome shotgun (WGS) entry which is preliminary data.</text>
</comment>
<keyword evidence="2" id="KW-1185">Reference proteome</keyword>
<dbReference type="AlphaFoldDB" id="A0A9Q0SSW4"/>